<sequence>MATLFYILSMFFYVKCRLSSSSLHRILFLLGSGLAFLFALGSKENTATLPVALLLVEVICFQDLTSQRTKRVFLWGSIAGGMLLIVLFVWLFIPDNSFSFIKGYNHRPFSLTERLLTEPRIVFFYLSLIFYPMPNRLSIEHDITLSTSLFQPLTTLPAILLTLVIIGIGFSQIRKRPLIALAILFFYLNHIIESTVIPLELIFEHRNYLPSLFLFLPVAAGFSKLLTYYQKRNKALR</sequence>
<feature type="transmembrane region" description="Helical" evidence="1">
    <location>
        <begin position="208"/>
        <end position="229"/>
    </location>
</feature>
<keyword evidence="1" id="KW-0812">Transmembrane</keyword>
<feature type="transmembrane region" description="Helical" evidence="1">
    <location>
        <begin position="115"/>
        <end position="133"/>
    </location>
</feature>
<dbReference type="EMBL" id="LAZR01050488">
    <property type="protein sequence ID" value="KKK87238.1"/>
    <property type="molecule type" value="Genomic_DNA"/>
</dbReference>
<feature type="transmembrane region" description="Helical" evidence="1">
    <location>
        <begin position="153"/>
        <end position="171"/>
    </location>
</feature>
<feature type="transmembrane region" description="Helical" evidence="1">
    <location>
        <begin position="72"/>
        <end position="94"/>
    </location>
</feature>
<evidence type="ECO:0000313" key="2">
    <source>
        <dbReference type="EMBL" id="KKK87238.1"/>
    </source>
</evidence>
<accession>A0A0F8Z0R3</accession>
<dbReference type="AlphaFoldDB" id="A0A0F8Z0R3"/>
<protein>
    <recommendedName>
        <fullName evidence="3">Glycosyltransferase RgtA/B/C/D-like domain-containing protein</fullName>
    </recommendedName>
</protein>
<gene>
    <name evidence="2" type="ORF">LCGC14_2755230</name>
</gene>
<evidence type="ECO:0008006" key="3">
    <source>
        <dbReference type="Google" id="ProtNLM"/>
    </source>
</evidence>
<keyword evidence="1" id="KW-0472">Membrane</keyword>
<feature type="non-terminal residue" evidence="2">
    <location>
        <position position="237"/>
    </location>
</feature>
<evidence type="ECO:0000256" key="1">
    <source>
        <dbReference type="SAM" id="Phobius"/>
    </source>
</evidence>
<reference evidence="2" key="1">
    <citation type="journal article" date="2015" name="Nature">
        <title>Complex archaea that bridge the gap between prokaryotes and eukaryotes.</title>
        <authorList>
            <person name="Spang A."/>
            <person name="Saw J.H."/>
            <person name="Jorgensen S.L."/>
            <person name="Zaremba-Niedzwiedzka K."/>
            <person name="Martijn J."/>
            <person name="Lind A.E."/>
            <person name="van Eijk R."/>
            <person name="Schleper C."/>
            <person name="Guy L."/>
            <person name="Ettema T.J."/>
        </authorList>
    </citation>
    <scope>NUCLEOTIDE SEQUENCE</scope>
</reference>
<comment type="caution">
    <text evidence="2">The sequence shown here is derived from an EMBL/GenBank/DDBJ whole genome shotgun (WGS) entry which is preliminary data.</text>
</comment>
<keyword evidence="1" id="KW-1133">Transmembrane helix</keyword>
<name>A0A0F8Z0R3_9ZZZZ</name>
<feature type="transmembrane region" description="Helical" evidence="1">
    <location>
        <begin position="178"/>
        <end position="202"/>
    </location>
</feature>
<proteinExistence type="predicted"/>
<organism evidence="2">
    <name type="scientific">marine sediment metagenome</name>
    <dbReference type="NCBI Taxonomy" id="412755"/>
    <lineage>
        <taxon>unclassified sequences</taxon>
        <taxon>metagenomes</taxon>
        <taxon>ecological metagenomes</taxon>
    </lineage>
</organism>